<name>A0A645ELS9_9ZZZZ</name>
<accession>A0A645ELS9</accession>
<proteinExistence type="predicted"/>
<gene>
    <name evidence="2" type="ORF">SDC9_148834</name>
</gene>
<dbReference type="EMBL" id="VSSQ01047617">
    <property type="protein sequence ID" value="MPN01624.1"/>
    <property type="molecule type" value="Genomic_DNA"/>
</dbReference>
<evidence type="ECO:0000256" key="1">
    <source>
        <dbReference type="SAM" id="MobiDB-lite"/>
    </source>
</evidence>
<feature type="region of interest" description="Disordered" evidence="1">
    <location>
        <begin position="23"/>
        <end position="46"/>
    </location>
</feature>
<dbReference type="AlphaFoldDB" id="A0A645ELS9"/>
<sequence>MMGLNEMVVGMTEVSTEREDIAIGTTMNDSSNPNSNPIGIPIKDKV</sequence>
<organism evidence="2">
    <name type="scientific">bioreactor metagenome</name>
    <dbReference type="NCBI Taxonomy" id="1076179"/>
    <lineage>
        <taxon>unclassified sequences</taxon>
        <taxon>metagenomes</taxon>
        <taxon>ecological metagenomes</taxon>
    </lineage>
</organism>
<evidence type="ECO:0000313" key="2">
    <source>
        <dbReference type="EMBL" id="MPN01624.1"/>
    </source>
</evidence>
<feature type="compositionally biased region" description="Polar residues" evidence="1">
    <location>
        <begin position="25"/>
        <end position="37"/>
    </location>
</feature>
<comment type="caution">
    <text evidence="2">The sequence shown here is derived from an EMBL/GenBank/DDBJ whole genome shotgun (WGS) entry which is preliminary data.</text>
</comment>
<protein>
    <submittedName>
        <fullName evidence="2">Uncharacterized protein</fullName>
    </submittedName>
</protein>
<reference evidence="2" key="1">
    <citation type="submission" date="2019-08" db="EMBL/GenBank/DDBJ databases">
        <authorList>
            <person name="Kucharzyk K."/>
            <person name="Murdoch R.W."/>
            <person name="Higgins S."/>
            <person name="Loffler F."/>
        </authorList>
    </citation>
    <scope>NUCLEOTIDE SEQUENCE</scope>
</reference>